<dbReference type="PANTHER" id="PTHR13355">
    <property type="entry name" value="GLUCOSAMINE 6-PHOSPHATE N-ACETYLTRANSFERASE"/>
    <property type="match status" value="1"/>
</dbReference>
<evidence type="ECO:0000313" key="2">
    <source>
        <dbReference type="EMBL" id="GAC13527.1"/>
    </source>
</evidence>
<dbReference type="InterPro" id="IPR000182">
    <property type="entry name" value="GNAT_dom"/>
</dbReference>
<dbReference type="SUPFAM" id="SSF55729">
    <property type="entry name" value="Acyl-CoA N-acyltransferases (Nat)"/>
    <property type="match status" value="1"/>
</dbReference>
<sequence>MDYCFYSFADLNLSQLYQILRLRQQVFMLEQKSFYEDIDNLDQQAQHLCVISADKQLMAYARLRFIEQLEPKTAYAKIERVVVDPNARGKKLAAKMMDKLLEHAAAEFGITQCSLSAQVDVADFYAKWGFKACGDVYDDGGIDHVDMELRRDI</sequence>
<keyword evidence="3" id="KW-1185">Reference proteome</keyword>
<feature type="domain" description="N-acetyltransferase" evidence="1">
    <location>
        <begin position="6"/>
        <end position="152"/>
    </location>
</feature>
<reference evidence="2 3" key="1">
    <citation type="journal article" date="2017" name="Antonie Van Leeuwenhoek">
        <title>Rhizobium rhizosphaerae sp. nov., a novel species isolated from rice rhizosphere.</title>
        <authorList>
            <person name="Zhao J.J."/>
            <person name="Zhang J."/>
            <person name="Zhang R.J."/>
            <person name="Zhang C.W."/>
            <person name="Yin H.Q."/>
            <person name="Zhang X.X."/>
        </authorList>
    </citation>
    <scope>NUCLEOTIDE SEQUENCE [LARGE SCALE GENOMIC DNA]</scope>
    <source>
        <strain evidence="2 3">E3</strain>
    </source>
</reference>
<comment type="caution">
    <text evidence="2">The sequence shown here is derived from an EMBL/GenBank/DDBJ whole genome shotgun (WGS) entry which is preliminary data.</text>
</comment>
<dbReference type="Proteomes" id="UP000006334">
    <property type="component" value="Unassembled WGS sequence"/>
</dbReference>
<dbReference type="eggNOG" id="COG2153">
    <property type="taxonomic scope" value="Bacteria"/>
</dbReference>
<proteinExistence type="predicted"/>
<dbReference type="Gene3D" id="3.40.630.30">
    <property type="match status" value="1"/>
</dbReference>
<dbReference type="AlphaFoldDB" id="K6Y5L2"/>
<dbReference type="EMBL" id="BAEN01000021">
    <property type="protein sequence ID" value="GAC13527.1"/>
    <property type="molecule type" value="Genomic_DNA"/>
</dbReference>
<organism evidence="2 3">
    <name type="scientific">Aliiglaciecola lipolytica E3</name>
    <dbReference type="NCBI Taxonomy" id="1127673"/>
    <lineage>
        <taxon>Bacteria</taxon>
        <taxon>Pseudomonadati</taxon>
        <taxon>Pseudomonadota</taxon>
        <taxon>Gammaproteobacteria</taxon>
        <taxon>Alteromonadales</taxon>
        <taxon>Alteromonadaceae</taxon>
        <taxon>Aliiglaciecola</taxon>
    </lineage>
</organism>
<evidence type="ECO:0000313" key="3">
    <source>
        <dbReference type="Proteomes" id="UP000006334"/>
    </source>
</evidence>
<gene>
    <name evidence="2" type="primary">elaA</name>
    <name evidence="2" type="ORF">GLIP_0884</name>
</gene>
<dbReference type="Pfam" id="PF13673">
    <property type="entry name" value="Acetyltransf_10"/>
    <property type="match status" value="1"/>
</dbReference>
<protein>
    <submittedName>
        <fullName evidence="2">ElaA protein</fullName>
    </submittedName>
</protein>
<accession>K6Y5L2</accession>
<name>K6Y5L2_9ALTE</name>
<evidence type="ECO:0000259" key="1">
    <source>
        <dbReference type="PROSITE" id="PS51186"/>
    </source>
</evidence>
<dbReference type="PROSITE" id="PS51186">
    <property type="entry name" value="GNAT"/>
    <property type="match status" value="1"/>
</dbReference>
<dbReference type="GO" id="GO:0008080">
    <property type="term" value="F:N-acetyltransferase activity"/>
    <property type="evidence" value="ECO:0007669"/>
    <property type="project" value="TreeGrafter"/>
</dbReference>
<dbReference type="STRING" id="1127673.GLIP_0884"/>
<dbReference type="InterPro" id="IPR039143">
    <property type="entry name" value="GNPNAT1-like"/>
</dbReference>
<dbReference type="RefSeq" id="WP_008843344.1">
    <property type="nucleotide sequence ID" value="NZ_BAEN01000021.1"/>
</dbReference>
<dbReference type="CDD" id="cd04301">
    <property type="entry name" value="NAT_SF"/>
    <property type="match status" value="1"/>
</dbReference>
<dbReference type="InterPro" id="IPR016181">
    <property type="entry name" value="Acyl_CoA_acyltransferase"/>
</dbReference>